<sequence length="300" mass="31665">MTQHGFSRRRFLNFAAALPLVGLSTGAMAAAPVARWQGVALGASSQIVLSGVSDAEAAPLFALVRDEIVRLEGIFSLYQNHSALSQLNATGRLDRPAPELLEVLSMSHSVWEASFGAFDPAVQPLWIARAAGQSLATPRGDFGDLTFSTDAVVLRPGMALTFNGIAQGYITDRVAGLLRRAGLVDLIVDAGEQRAMGSRPDAGAWRVGISNPAGAVLREVHLRDRALATSSPRGTVLAGEQGHIIDARSGVSSQRWNTISVFHENAALADALSTAASCLSVAETEAMFAHFPEAELALRV</sequence>
<evidence type="ECO:0000256" key="10">
    <source>
        <dbReference type="ARBA" id="ARBA00048540"/>
    </source>
</evidence>
<dbReference type="Proteomes" id="UP000001353">
    <property type="component" value="Chromosome"/>
</dbReference>
<dbReference type="KEGG" id="rli:RLO149_c031500"/>
<accession>F7ZJT1</accession>
<keyword evidence="7" id="KW-0274">FAD</keyword>
<reference evidence="12 13" key="1">
    <citation type="journal article" date="2011" name="BMC Genomics">
        <title>Comparative genome analysis and genome-guided physiological analysis of Roseobacter litoralis.</title>
        <authorList>
            <person name="Kalhoefer D."/>
            <person name="Thole S."/>
            <person name="Voget S."/>
            <person name="Lehmann R."/>
            <person name="Liesegang H."/>
            <person name="Wollher A."/>
            <person name="Daniel R."/>
            <person name="Simon M."/>
            <person name="Brinkhoff T."/>
        </authorList>
    </citation>
    <scope>NUCLEOTIDE SEQUENCE [LARGE SCALE GENOMIC DNA]</scope>
    <source>
        <strain evidence="13">ATCC 49566 / DSM 6996 / JCM 21268 / NBRC 15278 / OCh 149</strain>
    </source>
</reference>
<dbReference type="GO" id="GO:0016740">
    <property type="term" value="F:transferase activity"/>
    <property type="evidence" value="ECO:0007669"/>
    <property type="project" value="UniProtKB-KW"/>
</dbReference>
<evidence type="ECO:0000256" key="1">
    <source>
        <dbReference type="ARBA" id="ARBA00001946"/>
    </source>
</evidence>
<organism evidence="12 13">
    <name type="scientific">Roseobacter litoralis (strain ATCC 49566 / DSM 6996 / JCM 21268 / NBRC 15278 / OCh 149)</name>
    <dbReference type="NCBI Taxonomy" id="391595"/>
    <lineage>
        <taxon>Bacteria</taxon>
        <taxon>Pseudomonadati</taxon>
        <taxon>Pseudomonadota</taxon>
        <taxon>Alphaproteobacteria</taxon>
        <taxon>Rhodobacterales</taxon>
        <taxon>Roseobacteraceae</taxon>
        <taxon>Roseobacter</taxon>
    </lineage>
</organism>
<dbReference type="HOGENOM" id="CLU_044403_2_0_5"/>
<evidence type="ECO:0000256" key="4">
    <source>
        <dbReference type="ARBA" id="ARBA00022630"/>
    </source>
</evidence>
<dbReference type="Pfam" id="PF02424">
    <property type="entry name" value="ApbE"/>
    <property type="match status" value="1"/>
</dbReference>
<evidence type="ECO:0000256" key="11">
    <source>
        <dbReference type="SAM" id="SignalP"/>
    </source>
</evidence>
<dbReference type="EC" id="2.7.1.180" evidence="2"/>
<comment type="catalytic activity">
    <reaction evidence="10">
        <text>L-threonyl-[protein] + FAD = FMN-L-threonyl-[protein] + AMP + H(+)</text>
        <dbReference type="Rhea" id="RHEA:36847"/>
        <dbReference type="Rhea" id="RHEA-COMP:11060"/>
        <dbReference type="Rhea" id="RHEA-COMP:11061"/>
        <dbReference type="ChEBI" id="CHEBI:15378"/>
        <dbReference type="ChEBI" id="CHEBI:30013"/>
        <dbReference type="ChEBI" id="CHEBI:57692"/>
        <dbReference type="ChEBI" id="CHEBI:74257"/>
        <dbReference type="ChEBI" id="CHEBI:456215"/>
        <dbReference type="EC" id="2.7.1.180"/>
    </reaction>
</comment>
<comment type="cofactor">
    <cofactor evidence="1">
        <name>Mg(2+)</name>
        <dbReference type="ChEBI" id="CHEBI:18420"/>
    </cofactor>
</comment>
<dbReference type="PROSITE" id="PS51318">
    <property type="entry name" value="TAT"/>
    <property type="match status" value="1"/>
</dbReference>
<dbReference type="OrthoDB" id="9778595at2"/>
<dbReference type="PANTHER" id="PTHR30040">
    <property type="entry name" value="THIAMINE BIOSYNTHESIS LIPOPROTEIN APBE"/>
    <property type="match status" value="1"/>
</dbReference>
<evidence type="ECO:0000256" key="6">
    <source>
        <dbReference type="ARBA" id="ARBA00022723"/>
    </source>
</evidence>
<evidence type="ECO:0000256" key="8">
    <source>
        <dbReference type="ARBA" id="ARBA00022842"/>
    </source>
</evidence>
<evidence type="ECO:0000256" key="3">
    <source>
        <dbReference type="ARBA" id="ARBA00016337"/>
    </source>
</evidence>
<protein>
    <recommendedName>
        <fullName evidence="3">FAD:protein FMN transferase</fullName>
        <ecNumber evidence="2">2.7.1.180</ecNumber>
    </recommendedName>
    <alternativeName>
        <fullName evidence="9">Flavin transferase</fullName>
    </alternativeName>
</protein>
<dbReference type="Gene3D" id="3.10.520.10">
    <property type="entry name" value="ApbE-like domains"/>
    <property type="match status" value="1"/>
</dbReference>
<dbReference type="RefSeq" id="WP_013963016.1">
    <property type="nucleotide sequence ID" value="NC_015730.1"/>
</dbReference>
<proteinExistence type="predicted"/>
<dbReference type="InterPro" id="IPR003374">
    <property type="entry name" value="ApbE-like_sf"/>
</dbReference>
<evidence type="ECO:0000256" key="2">
    <source>
        <dbReference type="ARBA" id="ARBA00011955"/>
    </source>
</evidence>
<dbReference type="STRING" id="391595.RLO149_c031500"/>
<keyword evidence="4" id="KW-0285">Flavoprotein</keyword>
<keyword evidence="13" id="KW-1185">Reference proteome</keyword>
<dbReference type="GO" id="GO:0046872">
    <property type="term" value="F:metal ion binding"/>
    <property type="evidence" value="ECO:0007669"/>
    <property type="project" value="UniProtKB-KW"/>
</dbReference>
<dbReference type="SUPFAM" id="SSF143631">
    <property type="entry name" value="ApbE-like"/>
    <property type="match status" value="1"/>
</dbReference>
<keyword evidence="5" id="KW-0808">Transferase</keyword>
<name>F7ZJT1_ROSLO</name>
<dbReference type="AlphaFoldDB" id="F7ZJT1"/>
<keyword evidence="11" id="KW-0732">Signal</keyword>
<dbReference type="InterPro" id="IPR024932">
    <property type="entry name" value="ApbE"/>
</dbReference>
<evidence type="ECO:0000256" key="5">
    <source>
        <dbReference type="ARBA" id="ARBA00022679"/>
    </source>
</evidence>
<keyword evidence="6" id="KW-0479">Metal-binding</keyword>
<keyword evidence="8" id="KW-0460">Magnesium</keyword>
<dbReference type="eggNOG" id="COG1477">
    <property type="taxonomic scope" value="Bacteria"/>
</dbReference>
<evidence type="ECO:0000256" key="7">
    <source>
        <dbReference type="ARBA" id="ARBA00022827"/>
    </source>
</evidence>
<evidence type="ECO:0000256" key="9">
    <source>
        <dbReference type="ARBA" id="ARBA00031306"/>
    </source>
</evidence>
<gene>
    <name evidence="12" type="ordered locus">RLO149_c031500</name>
</gene>
<dbReference type="EMBL" id="CP002623">
    <property type="protein sequence ID" value="AEI95106.1"/>
    <property type="molecule type" value="Genomic_DNA"/>
</dbReference>
<dbReference type="PANTHER" id="PTHR30040:SF2">
    <property type="entry name" value="FAD:PROTEIN FMN TRANSFERASE"/>
    <property type="match status" value="1"/>
</dbReference>
<feature type="chain" id="PRO_5039949896" description="FAD:protein FMN transferase" evidence="11">
    <location>
        <begin position="30"/>
        <end position="300"/>
    </location>
</feature>
<evidence type="ECO:0000313" key="12">
    <source>
        <dbReference type="EMBL" id="AEI95106.1"/>
    </source>
</evidence>
<feature type="signal peptide" evidence="11">
    <location>
        <begin position="1"/>
        <end position="29"/>
    </location>
</feature>
<dbReference type="InterPro" id="IPR006311">
    <property type="entry name" value="TAT_signal"/>
</dbReference>
<evidence type="ECO:0000313" key="13">
    <source>
        <dbReference type="Proteomes" id="UP000001353"/>
    </source>
</evidence>